<dbReference type="Proteomes" id="UP000828941">
    <property type="component" value="Chromosome 3"/>
</dbReference>
<proteinExistence type="predicted"/>
<protein>
    <submittedName>
        <fullName evidence="1">Uncharacterized protein</fullName>
    </submittedName>
</protein>
<dbReference type="EMBL" id="CM039428">
    <property type="protein sequence ID" value="KAI4351207.1"/>
    <property type="molecule type" value="Genomic_DNA"/>
</dbReference>
<evidence type="ECO:0000313" key="1">
    <source>
        <dbReference type="EMBL" id="KAI4351207.1"/>
    </source>
</evidence>
<name>A0ACB9PR31_BAUVA</name>
<keyword evidence="2" id="KW-1185">Reference proteome</keyword>
<accession>A0ACB9PR31</accession>
<gene>
    <name evidence="1" type="ORF">L6164_005586</name>
</gene>
<sequence length="141" mass="15614">MGLIQNQMNGDGPVPKGPAELNRIQHMQDEDGQKARGGVTGEGQELSVEDESRINDGTEGEMYGHHVNGRAQVLNLTVEDQIQVVELDRTNTTGSHEKTQAPLVRWERFLPVRSLKVLLVENDDSTRHVVSALLRNCGYEG</sequence>
<organism evidence="1 2">
    <name type="scientific">Bauhinia variegata</name>
    <name type="common">Purple orchid tree</name>
    <name type="synonym">Phanera variegata</name>
    <dbReference type="NCBI Taxonomy" id="167791"/>
    <lineage>
        <taxon>Eukaryota</taxon>
        <taxon>Viridiplantae</taxon>
        <taxon>Streptophyta</taxon>
        <taxon>Embryophyta</taxon>
        <taxon>Tracheophyta</taxon>
        <taxon>Spermatophyta</taxon>
        <taxon>Magnoliopsida</taxon>
        <taxon>eudicotyledons</taxon>
        <taxon>Gunneridae</taxon>
        <taxon>Pentapetalae</taxon>
        <taxon>rosids</taxon>
        <taxon>fabids</taxon>
        <taxon>Fabales</taxon>
        <taxon>Fabaceae</taxon>
        <taxon>Cercidoideae</taxon>
        <taxon>Cercideae</taxon>
        <taxon>Bauhiniinae</taxon>
        <taxon>Bauhinia</taxon>
    </lineage>
</organism>
<reference evidence="1 2" key="1">
    <citation type="journal article" date="2022" name="DNA Res.">
        <title>Chromosomal-level genome assembly of the orchid tree Bauhinia variegata (Leguminosae; Cercidoideae) supports the allotetraploid origin hypothesis of Bauhinia.</title>
        <authorList>
            <person name="Zhong Y."/>
            <person name="Chen Y."/>
            <person name="Zheng D."/>
            <person name="Pang J."/>
            <person name="Liu Y."/>
            <person name="Luo S."/>
            <person name="Meng S."/>
            <person name="Qian L."/>
            <person name="Wei D."/>
            <person name="Dai S."/>
            <person name="Zhou R."/>
        </authorList>
    </citation>
    <scope>NUCLEOTIDE SEQUENCE [LARGE SCALE GENOMIC DNA]</scope>
    <source>
        <strain evidence="1">BV-YZ2020</strain>
    </source>
</reference>
<comment type="caution">
    <text evidence="1">The sequence shown here is derived from an EMBL/GenBank/DDBJ whole genome shotgun (WGS) entry which is preliminary data.</text>
</comment>
<evidence type="ECO:0000313" key="2">
    <source>
        <dbReference type="Proteomes" id="UP000828941"/>
    </source>
</evidence>